<dbReference type="AlphaFoldDB" id="A0A1B0C4P7"/>
<dbReference type="Proteomes" id="UP000092460">
    <property type="component" value="Unassembled WGS sequence"/>
</dbReference>
<sequence>MQCLAVNLVPRQLKSSSPLKQGVKKSNKRRGGILKCSRATAGATGYTCTKPLIINAYVKYTLPTISANT</sequence>
<dbReference type="EnsemblMetazoa" id="GPPI049067-RA">
    <property type="protein sequence ID" value="GPPI049067-PA"/>
    <property type="gene ID" value="GPPI049067"/>
</dbReference>
<accession>A0A1B0C4P7</accession>
<proteinExistence type="predicted"/>
<reference evidence="2" key="1">
    <citation type="submission" date="2015-01" db="EMBL/GenBank/DDBJ databases">
        <authorList>
            <person name="Aksoy S."/>
            <person name="Warren W."/>
            <person name="Wilson R.K."/>
        </authorList>
    </citation>
    <scope>NUCLEOTIDE SEQUENCE [LARGE SCALE GENOMIC DNA]</scope>
    <source>
        <strain evidence="2">IAEA</strain>
    </source>
</reference>
<keyword evidence="2" id="KW-1185">Reference proteome</keyword>
<dbReference type="EMBL" id="JXJN01025591">
    <property type="status" value="NOT_ANNOTATED_CDS"/>
    <property type="molecule type" value="Genomic_DNA"/>
</dbReference>
<dbReference type="VEuPathDB" id="VectorBase:GPPI049067"/>
<organism evidence="1 2">
    <name type="scientific">Glossina palpalis gambiensis</name>
    <dbReference type="NCBI Taxonomy" id="67801"/>
    <lineage>
        <taxon>Eukaryota</taxon>
        <taxon>Metazoa</taxon>
        <taxon>Ecdysozoa</taxon>
        <taxon>Arthropoda</taxon>
        <taxon>Hexapoda</taxon>
        <taxon>Insecta</taxon>
        <taxon>Pterygota</taxon>
        <taxon>Neoptera</taxon>
        <taxon>Endopterygota</taxon>
        <taxon>Diptera</taxon>
        <taxon>Brachycera</taxon>
        <taxon>Muscomorpha</taxon>
        <taxon>Hippoboscoidea</taxon>
        <taxon>Glossinidae</taxon>
        <taxon>Glossina</taxon>
    </lineage>
</organism>
<evidence type="ECO:0000313" key="2">
    <source>
        <dbReference type="Proteomes" id="UP000092460"/>
    </source>
</evidence>
<name>A0A1B0C4P7_9MUSC</name>
<protein>
    <submittedName>
        <fullName evidence="1">Uncharacterized protein</fullName>
    </submittedName>
</protein>
<reference evidence="1" key="2">
    <citation type="submission" date="2020-05" db="UniProtKB">
        <authorList>
            <consortium name="EnsemblMetazoa"/>
        </authorList>
    </citation>
    <scope>IDENTIFICATION</scope>
    <source>
        <strain evidence="1">IAEA</strain>
    </source>
</reference>
<evidence type="ECO:0000313" key="1">
    <source>
        <dbReference type="EnsemblMetazoa" id="GPPI049067-PA"/>
    </source>
</evidence>